<evidence type="ECO:0000256" key="1">
    <source>
        <dbReference type="SAM" id="Phobius"/>
    </source>
</evidence>
<dbReference type="EMBL" id="JAIWYP010000006">
    <property type="protein sequence ID" value="KAH3804872.1"/>
    <property type="molecule type" value="Genomic_DNA"/>
</dbReference>
<organism evidence="2 3">
    <name type="scientific">Dreissena polymorpha</name>
    <name type="common">Zebra mussel</name>
    <name type="synonym">Mytilus polymorpha</name>
    <dbReference type="NCBI Taxonomy" id="45954"/>
    <lineage>
        <taxon>Eukaryota</taxon>
        <taxon>Metazoa</taxon>
        <taxon>Spiralia</taxon>
        <taxon>Lophotrochozoa</taxon>
        <taxon>Mollusca</taxon>
        <taxon>Bivalvia</taxon>
        <taxon>Autobranchia</taxon>
        <taxon>Heteroconchia</taxon>
        <taxon>Euheterodonta</taxon>
        <taxon>Imparidentia</taxon>
        <taxon>Neoheterodontei</taxon>
        <taxon>Myida</taxon>
        <taxon>Dreissenoidea</taxon>
        <taxon>Dreissenidae</taxon>
        <taxon>Dreissena</taxon>
    </lineage>
</organism>
<keyword evidence="3" id="KW-1185">Reference proteome</keyword>
<reference evidence="2" key="2">
    <citation type="submission" date="2020-11" db="EMBL/GenBank/DDBJ databases">
        <authorList>
            <person name="McCartney M.A."/>
            <person name="Auch B."/>
            <person name="Kono T."/>
            <person name="Mallez S."/>
            <person name="Becker A."/>
            <person name="Gohl D.M."/>
            <person name="Silverstein K.A.T."/>
            <person name="Koren S."/>
            <person name="Bechman K.B."/>
            <person name="Herman A."/>
            <person name="Abrahante J.E."/>
            <person name="Garbe J."/>
        </authorList>
    </citation>
    <scope>NUCLEOTIDE SEQUENCE</scope>
    <source>
        <strain evidence="2">Duluth1</strain>
        <tissue evidence="2">Whole animal</tissue>
    </source>
</reference>
<name>A0A9D4FZM0_DREPO</name>
<evidence type="ECO:0000313" key="2">
    <source>
        <dbReference type="EMBL" id="KAH3804872.1"/>
    </source>
</evidence>
<feature type="transmembrane region" description="Helical" evidence="1">
    <location>
        <begin position="151"/>
        <end position="176"/>
    </location>
</feature>
<evidence type="ECO:0000313" key="3">
    <source>
        <dbReference type="Proteomes" id="UP000828390"/>
    </source>
</evidence>
<reference evidence="2" key="1">
    <citation type="journal article" date="2019" name="bioRxiv">
        <title>The Genome of the Zebra Mussel, Dreissena polymorpha: A Resource for Invasive Species Research.</title>
        <authorList>
            <person name="McCartney M.A."/>
            <person name="Auch B."/>
            <person name="Kono T."/>
            <person name="Mallez S."/>
            <person name="Zhang Y."/>
            <person name="Obille A."/>
            <person name="Becker A."/>
            <person name="Abrahante J.E."/>
            <person name="Garbe J."/>
            <person name="Badalamenti J.P."/>
            <person name="Herman A."/>
            <person name="Mangelson H."/>
            <person name="Liachko I."/>
            <person name="Sullivan S."/>
            <person name="Sone E.D."/>
            <person name="Koren S."/>
            <person name="Silverstein K.A.T."/>
            <person name="Beckman K.B."/>
            <person name="Gohl D.M."/>
        </authorList>
    </citation>
    <scope>NUCLEOTIDE SEQUENCE</scope>
    <source>
        <strain evidence="2">Duluth1</strain>
        <tissue evidence="2">Whole animal</tissue>
    </source>
</reference>
<sequence length="228" mass="24567">MCLRLQLTFLLIVNASMYIISRLILSLTLDINYDIIDGAQSVTLSADTTDVSAGSIHLTCNHGKHLNASWWRNGEIVLAAKVTGGGCTFSPTVVPAYLADCACTNTEHTCTLQSLSRSNVGDQWACSVRTLIGAIQKSNILILTARRNDALITEIACSLGGAVGGIIIIVIVVIIMKRRKHGYSKMIDNPKSKTDGDSDRNRDNDIGSDALCDIVNSSINNDTIDDLK</sequence>
<keyword evidence="1" id="KW-0812">Transmembrane</keyword>
<accession>A0A9D4FZM0</accession>
<protein>
    <submittedName>
        <fullName evidence="2">Uncharacterized protein</fullName>
    </submittedName>
</protein>
<dbReference type="Proteomes" id="UP000828390">
    <property type="component" value="Unassembled WGS sequence"/>
</dbReference>
<comment type="caution">
    <text evidence="2">The sequence shown here is derived from an EMBL/GenBank/DDBJ whole genome shotgun (WGS) entry which is preliminary data.</text>
</comment>
<keyword evidence="1" id="KW-0472">Membrane</keyword>
<proteinExistence type="predicted"/>
<feature type="transmembrane region" description="Helical" evidence="1">
    <location>
        <begin position="7"/>
        <end position="25"/>
    </location>
</feature>
<dbReference type="AlphaFoldDB" id="A0A9D4FZM0"/>
<gene>
    <name evidence="2" type="ORF">DPMN_133164</name>
</gene>
<keyword evidence="1" id="KW-1133">Transmembrane helix</keyword>